<feature type="compositionally biased region" description="Polar residues" evidence="1">
    <location>
        <begin position="57"/>
        <end position="66"/>
    </location>
</feature>
<gene>
    <name evidence="2" type="ORF">Tco_0907063</name>
</gene>
<sequence length="204" mass="22928">MTRQITLTQPIEVSPLAPRALVFSTPPNSLIEPHPFLNSLDELPQRSSNPPPPPPTQGINQTLPQQTPIGFEPFFPPFNLSRRESRMSTQPEPFMSRDQVVQELGKLYDFSHHLKAAIQNAQSVQDSLLPTFTFIPSQMLPQPLSFHFTTTSTTTIPPFRPILSPSNTFVPLDQSLWIEGPHNAKCNNILKGTNPDIESYTYEL</sequence>
<dbReference type="EMBL" id="BQNB010014322">
    <property type="protein sequence ID" value="GJT26788.1"/>
    <property type="molecule type" value="Genomic_DNA"/>
</dbReference>
<evidence type="ECO:0000256" key="1">
    <source>
        <dbReference type="SAM" id="MobiDB-lite"/>
    </source>
</evidence>
<dbReference type="Proteomes" id="UP001151760">
    <property type="component" value="Unassembled WGS sequence"/>
</dbReference>
<proteinExistence type="predicted"/>
<name>A0ABQ5CLJ1_9ASTR</name>
<evidence type="ECO:0000313" key="3">
    <source>
        <dbReference type="Proteomes" id="UP001151760"/>
    </source>
</evidence>
<comment type="caution">
    <text evidence="2">The sequence shown here is derived from an EMBL/GenBank/DDBJ whole genome shotgun (WGS) entry which is preliminary data.</text>
</comment>
<keyword evidence="3" id="KW-1185">Reference proteome</keyword>
<accession>A0ABQ5CLJ1</accession>
<evidence type="ECO:0000313" key="2">
    <source>
        <dbReference type="EMBL" id="GJT26788.1"/>
    </source>
</evidence>
<organism evidence="2 3">
    <name type="scientific">Tanacetum coccineum</name>
    <dbReference type="NCBI Taxonomy" id="301880"/>
    <lineage>
        <taxon>Eukaryota</taxon>
        <taxon>Viridiplantae</taxon>
        <taxon>Streptophyta</taxon>
        <taxon>Embryophyta</taxon>
        <taxon>Tracheophyta</taxon>
        <taxon>Spermatophyta</taxon>
        <taxon>Magnoliopsida</taxon>
        <taxon>eudicotyledons</taxon>
        <taxon>Gunneridae</taxon>
        <taxon>Pentapetalae</taxon>
        <taxon>asterids</taxon>
        <taxon>campanulids</taxon>
        <taxon>Asterales</taxon>
        <taxon>Asteraceae</taxon>
        <taxon>Asteroideae</taxon>
        <taxon>Anthemideae</taxon>
        <taxon>Anthemidinae</taxon>
        <taxon>Tanacetum</taxon>
    </lineage>
</organism>
<protein>
    <submittedName>
        <fullName evidence="2">Uncharacterized protein</fullName>
    </submittedName>
</protein>
<reference evidence="2" key="1">
    <citation type="journal article" date="2022" name="Int. J. Mol. Sci.">
        <title>Draft Genome of Tanacetum Coccineum: Genomic Comparison of Closely Related Tanacetum-Family Plants.</title>
        <authorList>
            <person name="Yamashiro T."/>
            <person name="Shiraishi A."/>
            <person name="Nakayama K."/>
            <person name="Satake H."/>
        </authorList>
    </citation>
    <scope>NUCLEOTIDE SEQUENCE</scope>
</reference>
<feature type="region of interest" description="Disordered" evidence="1">
    <location>
        <begin position="33"/>
        <end position="66"/>
    </location>
</feature>
<reference evidence="2" key="2">
    <citation type="submission" date="2022-01" db="EMBL/GenBank/DDBJ databases">
        <authorList>
            <person name="Yamashiro T."/>
            <person name="Shiraishi A."/>
            <person name="Satake H."/>
            <person name="Nakayama K."/>
        </authorList>
    </citation>
    <scope>NUCLEOTIDE SEQUENCE</scope>
</reference>